<accession>A0AC59ZW68</accession>
<reference evidence="1" key="2">
    <citation type="submission" date="2025-03" db="EMBL/GenBank/DDBJ databases">
        <authorList>
            <consortium name="ELIXIR-Norway"/>
            <consortium name="Elixir Norway"/>
        </authorList>
    </citation>
    <scope>NUCLEOTIDE SEQUENCE</scope>
</reference>
<feature type="non-terminal residue" evidence="1">
    <location>
        <position position="1"/>
    </location>
</feature>
<gene>
    <name evidence="1" type="ORF">MRATA1EN22A_LOCUS23864</name>
</gene>
<proteinExistence type="predicted"/>
<reference evidence="1" key="1">
    <citation type="submission" date="2023-05" db="EMBL/GenBank/DDBJ databases">
        <authorList>
            <consortium name="ELIXIR-Norway"/>
        </authorList>
    </citation>
    <scope>NUCLEOTIDE SEQUENCE</scope>
</reference>
<organism evidence="1 2">
    <name type="scientific">Rangifer tarandus platyrhynchus</name>
    <name type="common">Svalbard reindeer</name>
    <dbReference type="NCBI Taxonomy" id="3082113"/>
    <lineage>
        <taxon>Eukaryota</taxon>
        <taxon>Metazoa</taxon>
        <taxon>Chordata</taxon>
        <taxon>Craniata</taxon>
        <taxon>Vertebrata</taxon>
        <taxon>Euteleostomi</taxon>
        <taxon>Mammalia</taxon>
        <taxon>Eutheria</taxon>
        <taxon>Laurasiatheria</taxon>
        <taxon>Artiodactyla</taxon>
        <taxon>Ruminantia</taxon>
        <taxon>Pecora</taxon>
        <taxon>Cervidae</taxon>
        <taxon>Odocoileinae</taxon>
        <taxon>Rangifer</taxon>
    </lineage>
</organism>
<feature type="non-terminal residue" evidence="1">
    <location>
        <position position="118"/>
    </location>
</feature>
<name>A0AC59ZW68_RANTA</name>
<dbReference type="EMBL" id="OX596089">
    <property type="protein sequence ID" value="CAN0523666.1"/>
    <property type="molecule type" value="Genomic_DNA"/>
</dbReference>
<evidence type="ECO:0000313" key="1">
    <source>
        <dbReference type="EMBL" id="CAN0523666.1"/>
    </source>
</evidence>
<dbReference type="Proteomes" id="UP001162501">
    <property type="component" value="Chromosome 5"/>
</dbReference>
<protein>
    <submittedName>
        <fullName evidence="1">Uncharacterized protein</fullName>
    </submittedName>
</protein>
<sequence length="118" mass="13689">AKLCPTLATPRTVVCQDSLLFATKCVHIHTYALTHILIHSHVLTHTHNHTHTFTYTFMQSHMLPTSGAVHFSGLTHTHKHTHTHQHWKQRSPLHRMEICQKTHHDSLSQDLHFQPEPH</sequence>
<evidence type="ECO:0000313" key="2">
    <source>
        <dbReference type="Proteomes" id="UP001162501"/>
    </source>
</evidence>